<feature type="transmembrane region" description="Helical" evidence="1">
    <location>
        <begin position="317"/>
        <end position="337"/>
    </location>
</feature>
<dbReference type="Proteomes" id="UP001175261">
    <property type="component" value="Unassembled WGS sequence"/>
</dbReference>
<gene>
    <name evidence="2" type="ORF">NLU13_2082</name>
</gene>
<evidence type="ECO:0000313" key="3">
    <source>
        <dbReference type="Proteomes" id="UP001175261"/>
    </source>
</evidence>
<keyword evidence="1" id="KW-0472">Membrane</keyword>
<dbReference type="EMBL" id="JAPDFR010000001">
    <property type="protein sequence ID" value="KAK0392587.1"/>
    <property type="molecule type" value="Genomic_DNA"/>
</dbReference>
<proteinExistence type="predicted"/>
<keyword evidence="1" id="KW-1133">Transmembrane helix</keyword>
<keyword evidence="3" id="KW-1185">Reference proteome</keyword>
<reference evidence="2" key="1">
    <citation type="submission" date="2022-10" db="EMBL/GenBank/DDBJ databases">
        <title>Determination and structural analysis of whole genome sequence of Sarocladium strictum F4-1.</title>
        <authorList>
            <person name="Hu L."/>
            <person name="Jiang Y."/>
        </authorList>
    </citation>
    <scope>NUCLEOTIDE SEQUENCE</scope>
    <source>
        <strain evidence="2">F4-1</strain>
    </source>
</reference>
<organism evidence="2 3">
    <name type="scientific">Sarocladium strictum</name>
    <name type="common">Black bundle disease fungus</name>
    <name type="synonym">Acremonium strictum</name>
    <dbReference type="NCBI Taxonomy" id="5046"/>
    <lineage>
        <taxon>Eukaryota</taxon>
        <taxon>Fungi</taxon>
        <taxon>Dikarya</taxon>
        <taxon>Ascomycota</taxon>
        <taxon>Pezizomycotina</taxon>
        <taxon>Sordariomycetes</taxon>
        <taxon>Hypocreomycetidae</taxon>
        <taxon>Hypocreales</taxon>
        <taxon>Sarocladiaceae</taxon>
        <taxon>Sarocladium</taxon>
    </lineage>
</organism>
<name>A0AA39GS71_SARSR</name>
<sequence length="416" mass="45263">MARSNAQQMRSICRLCSTVPSRPTAASLYRPALNSSAILQRAPAKARLSQLRWYAAAANAAKTPIPDAGQAGAGSGTPATRDITDPKVLGNMAEDSCKKFLSVDGIPARQLTAAALQSCLHAAATLHPQLSRAHAKAAKASSRLVALGQERGSYTNIDRQLADAVNKISYSAYTIISHPNVEMTPEFLETYVHIQAQLGRPESLPKVFALYASKRKPVVKDGEIVYVAQNPRSAARAIEVPVASMAVQTAIDARNLDAALGIIESAYCVPAFKRQKLLRHASAPAIALGSLPFGIFGMATAYASYWQNTMDLTTATSIGVVCISGYFFVVGSLGLIAKLSFKDQMKRVTWTPGTPLRQRWLREEERAALDKVACAWGFKEPWRHGEETGPEWEGLKEYMGYRQMLLDRVEFMDGMS</sequence>
<evidence type="ECO:0000313" key="2">
    <source>
        <dbReference type="EMBL" id="KAK0392587.1"/>
    </source>
</evidence>
<evidence type="ECO:0000256" key="1">
    <source>
        <dbReference type="SAM" id="Phobius"/>
    </source>
</evidence>
<protein>
    <submittedName>
        <fullName evidence="2">Uncharacterized protein</fullName>
    </submittedName>
</protein>
<accession>A0AA39GS71</accession>
<comment type="caution">
    <text evidence="2">The sequence shown here is derived from an EMBL/GenBank/DDBJ whole genome shotgun (WGS) entry which is preliminary data.</text>
</comment>
<keyword evidence="1" id="KW-0812">Transmembrane</keyword>
<dbReference type="AlphaFoldDB" id="A0AA39GS71"/>
<feature type="transmembrane region" description="Helical" evidence="1">
    <location>
        <begin position="283"/>
        <end position="305"/>
    </location>
</feature>